<evidence type="ECO:0000313" key="1">
    <source>
        <dbReference type="EMBL" id="JAH22958.1"/>
    </source>
</evidence>
<dbReference type="AlphaFoldDB" id="A0A0E9R3N5"/>
<reference evidence="1" key="1">
    <citation type="submission" date="2014-11" db="EMBL/GenBank/DDBJ databases">
        <authorList>
            <person name="Amaro Gonzalez C."/>
        </authorList>
    </citation>
    <scope>NUCLEOTIDE SEQUENCE</scope>
</reference>
<reference evidence="1" key="2">
    <citation type="journal article" date="2015" name="Fish Shellfish Immunol.">
        <title>Early steps in the European eel (Anguilla anguilla)-Vibrio vulnificus interaction in the gills: Role of the RtxA13 toxin.</title>
        <authorList>
            <person name="Callol A."/>
            <person name="Pajuelo D."/>
            <person name="Ebbesson L."/>
            <person name="Teles M."/>
            <person name="MacKenzie S."/>
            <person name="Amaro C."/>
        </authorList>
    </citation>
    <scope>NUCLEOTIDE SEQUENCE</scope>
</reference>
<accession>A0A0E9R3N5</accession>
<dbReference type="EMBL" id="GBXM01085619">
    <property type="protein sequence ID" value="JAH22958.1"/>
    <property type="molecule type" value="Transcribed_RNA"/>
</dbReference>
<name>A0A0E9R3N5_ANGAN</name>
<organism evidence="1">
    <name type="scientific">Anguilla anguilla</name>
    <name type="common">European freshwater eel</name>
    <name type="synonym">Muraena anguilla</name>
    <dbReference type="NCBI Taxonomy" id="7936"/>
    <lineage>
        <taxon>Eukaryota</taxon>
        <taxon>Metazoa</taxon>
        <taxon>Chordata</taxon>
        <taxon>Craniata</taxon>
        <taxon>Vertebrata</taxon>
        <taxon>Euteleostomi</taxon>
        <taxon>Actinopterygii</taxon>
        <taxon>Neopterygii</taxon>
        <taxon>Teleostei</taxon>
        <taxon>Anguilliformes</taxon>
        <taxon>Anguillidae</taxon>
        <taxon>Anguilla</taxon>
    </lineage>
</organism>
<sequence>MLNKTHIYRLKRYFSTIFKRPESYSLCTKAV</sequence>
<protein>
    <submittedName>
        <fullName evidence="1">Uncharacterized protein</fullName>
    </submittedName>
</protein>
<proteinExistence type="predicted"/>